<dbReference type="EMBL" id="CP028858">
    <property type="protein sequence ID" value="AWB27832.1"/>
    <property type="molecule type" value="Genomic_DNA"/>
</dbReference>
<sequence length="116" mass="13065">MSTREDRRATAHASAARAFVERVRERDIDRLDTLLQFGSTVRGEASGLGSDVDFLAIVDDDADRDAVETILSDTAYDVMVEYGPVVEVHVRSRSAVERQRDHPFFSRAFREGKIHV</sequence>
<dbReference type="SUPFAM" id="SSF81301">
    <property type="entry name" value="Nucleotidyltransferase"/>
    <property type="match status" value="1"/>
</dbReference>
<dbReference type="InterPro" id="IPR002934">
    <property type="entry name" value="Polymerase_NTP_transf_dom"/>
</dbReference>
<feature type="domain" description="Polymerase nucleotidyl transferase" evidence="1">
    <location>
        <begin position="19"/>
        <end position="98"/>
    </location>
</feature>
<organism evidence="2 3">
    <name type="scientific">Halococcoides cellulosivorans</name>
    <dbReference type="NCBI Taxonomy" id="1679096"/>
    <lineage>
        <taxon>Archaea</taxon>
        <taxon>Methanobacteriati</taxon>
        <taxon>Methanobacteriota</taxon>
        <taxon>Stenosarchaea group</taxon>
        <taxon>Halobacteria</taxon>
        <taxon>Halobacteriales</taxon>
        <taxon>Haloarculaceae</taxon>
        <taxon>Halococcoides</taxon>
    </lineage>
</organism>
<evidence type="ECO:0000259" key="1">
    <source>
        <dbReference type="Pfam" id="PF01909"/>
    </source>
</evidence>
<accession>A0A2R4X202</accession>
<evidence type="ECO:0000313" key="3">
    <source>
        <dbReference type="Proteomes" id="UP000244727"/>
    </source>
</evidence>
<protein>
    <submittedName>
        <fullName evidence="2">Nucleotidyltransferase</fullName>
    </submittedName>
</protein>
<evidence type="ECO:0000313" key="2">
    <source>
        <dbReference type="EMBL" id="AWB27832.1"/>
    </source>
</evidence>
<dbReference type="KEGG" id="harc:HARCEL1_08970"/>
<dbReference type="Gene3D" id="3.30.460.10">
    <property type="entry name" value="Beta Polymerase, domain 2"/>
    <property type="match status" value="1"/>
</dbReference>
<reference evidence="2 3" key="1">
    <citation type="submission" date="2018-04" db="EMBL/GenBank/DDBJ databases">
        <title>Halococcoides cellulosivorans gen. nov., sp. nov., an extremely halophilic cellulose-utilizing haloarchaeon from hypersaline lakes.</title>
        <authorList>
            <person name="Sorokin D.Y."/>
            <person name="Toshchakov S.V."/>
            <person name="Samarov N.I."/>
            <person name="Korzhenkov A."/>
            <person name="Kublanov I.V."/>
        </authorList>
    </citation>
    <scope>NUCLEOTIDE SEQUENCE [LARGE SCALE GENOMIC DNA]</scope>
    <source>
        <strain evidence="2 3">HArcel1</strain>
    </source>
</reference>
<dbReference type="AlphaFoldDB" id="A0A2R4X202"/>
<keyword evidence="2" id="KW-0808">Transferase</keyword>
<dbReference type="InterPro" id="IPR043519">
    <property type="entry name" value="NT_sf"/>
</dbReference>
<dbReference type="GeneID" id="36512635"/>
<dbReference type="RefSeq" id="WP_108382581.1">
    <property type="nucleotide sequence ID" value="NZ_CP028858.1"/>
</dbReference>
<keyword evidence="3" id="KW-1185">Reference proteome</keyword>
<dbReference type="GO" id="GO:0016779">
    <property type="term" value="F:nucleotidyltransferase activity"/>
    <property type="evidence" value="ECO:0007669"/>
    <property type="project" value="InterPro"/>
</dbReference>
<dbReference type="Pfam" id="PF01909">
    <property type="entry name" value="NTP_transf_2"/>
    <property type="match status" value="1"/>
</dbReference>
<name>A0A2R4X202_9EURY</name>
<dbReference type="Proteomes" id="UP000244727">
    <property type="component" value="Chromosome"/>
</dbReference>
<proteinExistence type="predicted"/>
<gene>
    <name evidence="2" type="ORF">HARCEL1_08970</name>
</gene>